<dbReference type="EMBL" id="AHJG01000045">
    <property type="protein sequence ID" value="EPA06499.1"/>
    <property type="molecule type" value="Genomic_DNA"/>
</dbReference>
<evidence type="ECO:0000313" key="1">
    <source>
        <dbReference type="EMBL" id="EPA06499.1"/>
    </source>
</evidence>
<dbReference type="AlphaFoldDB" id="S2EW95"/>
<keyword evidence="2" id="KW-1185">Reference proteome</keyword>
<sequence length="57" mass="6380">PPPEPESPYPFIRLMYRFLNNIGNAIKIANAAPNPYGNGKIICSPILMPNEAKRKIK</sequence>
<dbReference type="Proteomes" id="UP000014065">
    <property type="component" value="Unassembled WGS sequence"/>
</dbReference>
<evidence type="ECO:0000313" key="2">
    <source>
        <dbReference type="Proteomes" id="UP000014065"/>
    </source>
</evidence>
<protein>
    <submittedName>
        <fullName evidence="1">Uncharacterized protein</fullName>
    </submittedName>
</protein>
<feature type="non-terminal residue" evidence="1">
    <location>
        <position position="1"/>
    </location>
</feature>
<reference evidence="1 2" key="1">
    <citation type="journal article" date="2012" name="J. Bacteriol.">
        <title>Genome Sequence of "Candidatus Nitrosoarchaeum limnia" BG20, a Low-Salinity Ammonia-Oxidizing Archaeon from the San Francisco Bay Estuary.</title>
        <authorList>
            <person name="Mosier A.C."/>
            <person name="Allen E.E."/>
            <person name="Kim M."/>
            <person name="Ferriera S."/>
            <person name="Francis C.A."/>
        </authorList>
    </citation>
    <scope>NUCLEOTIDE SEQUENCE [LARGE SCALE GENOMIC DNA]</scope>
    <source>
        <strain evidence="1 2">BG20</strain>
    </source>
</reference>
<gene>
    <name evidence="1" type="ORF">BG20_I1413</name>
</gene>
<proteinExistence type="predicted"/>
<organism evidence="1 2">
    <name type="scientific">Candidatus Nitrosarchaeum limnium BG20</name>
    <dbReference type="NCBI Taxonomy" id="859192"/>
    <lineage>
        <taxon>Archaea</taxon>
        <taxon>Nitrososphaerota</taxon>
        <taxon>Nitrososphaeria</taxon>
        <taxon>Nitrosopumilales</taxon>
        <taxon>Nitrosopumilaceae</taxon>
        <taxon>Nitrosarchaeum</taxon>
    </lineage>
</organism>
<name>S2EW95_9ARCH</name>
<comment type="caution">
    <text evidence="1">The sequence shown here is derived from an EMBL/GenBank/DDBJ whole genome shotgun (WGS) entry which is preliminary data.</text>
</comment>
<accession>S2EW95</accession>